<dbReference type="FunFam" id="3.30.1370.30:FF:000002">
    <property type="entry name" value="30S ribosomal protein S8"/>
    <property type="match status" value="1"/>
</dbReference>
<dbReference type="GO" id="GO:1990904">
    <property type="term" value="C:ribonucleoprotein complex"/>
    <property type="evidence" value="ECO:0007669"/>
    <property type="project" value="UniProtKB-KW"/>
</dbReference>
<dbReference type="InterPro" id="IPR035987">
    <property type="entry name" value="Ribosomal_uS8_sf"/>
</dbReference>
<dbReference type="InterPro" id="IPR000630">
    <property type="entry name" value="Ribosomal_uS8"/>
</dbReference>
<dbReference type="NCBIfam" id="NF001109">
    <property type="entry name" value="PRK00136.1"/>
    <property type="match status" value="1"/>
</dbReference>
<name>A0A517P9K5_9PLAN</name>
<evidence type="ECO:0000256" key="1">
    <source>
        <dbReference type="ARBA" id="ARBA00006471"/>
    </source>
</evidence>
<dbReference type="PANTHER" id="PTHR11758">
    <property type="entry name" value="40S RIBOSOMAL PROTEIN S15A"/>
    <property type="match status" value="1"/>
</dbReference>
<keyword evidence="2 8" id="KW-0699">rRNA-binding</keyword>
<keyword evidence="11" id="KW-1185">Reference proteome</keyword>
<dbReference type="GO" id="GO:0006412">
    <property type="term" value="P:translation"/>
    <property type="evidence" value="ECO:0007669"/>
    <property type="project" value="UniProtKB-UniRule"/>
</dbReference>
<evidence type="ECO:0000256" key="2">
    <source>
        <dbReference type="ARBA" id="ARBA00022730"/>
    </source>
</evidence>
<dbReference type="AlphaFoldDB" id="A0A517P9K5"/>
<dbReference type="EMBL" id="CP036265">
    <property type="protein sequence ID" value="QDT16044.1"/>
    <property type="molecule type" value="Genomic_DNA"/>
</dbReference>
<dbReference type="Gene3D" id="3.30.1370.30">
    <property type="match status" value="1"/>
</dbReference>
<keyword evidence="4 8" id="KW-0689">Ribosomal protein</keyword>
<dbReference type="Pfam" id="PF00410">
    <property type="entry name" value="Ribosomal_S8"/>
    <property type="match status" value="1"/>
</dbReference>
<evidence type="ECO:0000256" key="6">
    <source>
        <dbReference type="ARBA" id="ARBA00035258"/>
    </source>
</evidence>
<reference evidence="10 11" key="1">
    <citation type="submission" date="2019-02" db="EMBL/GenBank/DDBJ databases">
        <title>Deep-cultivation of Planctomycetes and their phenomic and genomic characterization uncovers novel biology.</title>
        <authorList>
            <person name="Wiegand S."/>
            <person name="Jogler M."/>
            <person name="Boedeker C."/>
            <person name="Pinto D."/>
            <person name="Vollmers J."/>
            <person name="Rivas-Marin E."/>
            <person name="Kohn T."/>
            <person name="Peeters S.H."/>
            <person name="Heuer A."/>
            <person name="Rast P."/>
            <person name="Oberbeckmann S."/>
            <person name="Bunk B."/>
            <person name="Jeske O."/>
            <person name="Meyerdierks A."/>
            <person name="Storesund J.E."/>
            <person name="Kallscheuer N."/>
            <person name="Luecker S."/>
            <person name="Lage O.M."/>
            <person name="Pohl T."/>
            <person name="Merkel B.J."/>
            <person name="Hornburger P."/>
            <person name="Mueller R.-W."/>
            <person name="Bruemmer F."/>
            <person name="Labrenz M."/>
            <person name="Spormann A.M."/>
            <person name="Op den Camp H."/>
            <person name="Overmann J."/>
            <person name="Amann R."/>
            <person name="Jetten M.S.M."/>
            <person name="Mascher T."/>
            <person name="Medema M.H."/>
            <person name="Devos D.P."/>
            <person name="Kaster A.-K."/>
            <person name="Ovreas L."/>
            <person name="Rohde M."/>
            <person name="Galperin M.Y."/>
            <person name="Jogler C."/>
        </authorList>
    </citation>
    <scope>NUCLEOTIDE SEQUENCE [LARGE SCALE GENOMIC DNA]</scope>
    <source>
        <strain evidence="10 11">CA12</strain>
    </source>
</reference>
<dbReference type="OrthoDB" id="9802617at2"/>
<evidence type="ECO:0000256" key="3">
    <source>
        <dbReference type="ARBA" id="ARBA00022884"/>
    </source>
</evidence>
<dbReference type="GO" id="GO:0005840">
    <property type="term" value="C:ribosome"/>
    <property type="evidence" value="ECO:0007669"/>
    <property type="project" value="UniProtKB-KW"/>
</dbReference>
<dbReference type="KEGG" id="acaf:CA12_21420"/>
<keyword evidence="5 8" id="KW-0687">Ribonucleoprotein</keyword>
<comment type="subunit">
    <text evidence="7 8">Part of the 30S ribosomal subunit. Contacts proteins S5 and S12.</text>
</comment>
<evidence type="ECO:0000256" key="8">
    <source>
        <dbReference type="HAMAP-Rule" id="MF_01302"/>
    </source>
</evidence>
<dbReference type="Proteomes" id="UP000318741">
    <property type="component" value="Chromosome"/>
</dbReference>
<protein>
    <recommendedName>
        <fullName evidence="6 8">Small ribosomal subunit protein uS8</fullName>
    </recommendedName>
</protein>
<dbReference type="GO" id="GO:0003735">
    <property type="term" value="F:structural constituent of ribosome"/>
    <property type="evidence" value="ECO:0007669"/>
    <property type="project" value="InterPro"/>
</dbReference>
<gene>
    <name evidence="8 10" type="primary">rpsH</name>
    <name evidence="10" type="ORF">CA12_21420</name>
</gene>
<organism evidence="10 11">
    <name type="scientific">Alienimonas californiensis</name>
    <dbReference type="NCBI Taxonomy" id="2527989"/>
    <lineage>
        <taxon>Bacteria</taxon>
        <taxon>Pseudomonadati</taxon>
        <taxon>Planctomycetota</taxon>
        <taxon>Planctomycetia</taxon>
        <taxon>Planctomycetales</taxon>
        <taxon>Planctomycetaceae</taxon>
        <taxon>Alienimonas</taxon>
    </lineage>
</organism>
<evidence type="ECO:0000256" key="9">
    <source>
        <dbReference type="RuleBase" id="RU003660"/>
    </source>
</evidence>
<dbReference type="GO" id="GO:0019843">
    <property type="term" value="F:rRNA binding"/>
    <property type="evidence" value="ECO:0007669"/>
    <property type="project" value="UniProtKB-UniRule"/>
</dbReference>
<dbReference type="InterPro" id="IPR047863">
    <property type="entry name" value="Ribosomal_uS8_CS"/>
</dbReference>
<dbReference type="RefSeq" id="WP_145358922.1">
    <property type="nucleotide sequence ID" value="NZ_CP036265.1"/>
</dbReference>
<proteinExistence type="inferred from homology"/>
<dbReference type="GO" id="GO:0005737">
    <property type="term" value="C:cytoplasm"/>
    <property type="evidence" value="ECO:0007669"/>
    <property type="project" value="UniProtKB-ARBA"/>
</dbReference>
<dbReference type="HAMAP" id="MF_01302_B">
    <property type="entry name" value="Ribosomal_uS8_B"/>
    <property type="match status" value="1"/>
</dbReference>
<dbReference type="PROSITE" id="PS00053">
    <property type="entry name" value="RIBOSOMAL_S8"/>
    <property type="match status" value="1"/>
</dbReference>
<keyword evidence="3 8" id="KW-0694">RNA-binding</keyword>
<evidence type="ECO:0000256" key="7">
    <source>
        <dbReference type="ARBA" id="ARBA00046740"/>
    </source>
</evidence>
<comment type="similarity">
    <text evidence="1 8 9">Belongs to the universal ribosomal protein uS8 family.</text>
</comment>
<evidence type="ECO:0000313" key="11">
    <source>
        <dbReference type="Proteomes" id="UP000318741"/>
    </source>
</evidence>
<sequence length="131" mass="14473">MMTDPVADMLTRIRNAVAIERPHVDIPTSKLKVGIAEALQREGYIWEYEIVESEPRNVLRLILKYGPNGERVITKIDRHSKPGCRVYANVKGTPTVLDGLGVAILSTNKGVLSSREARAQNVGGEVLCTIY</sequence>
<dbReference type="FunFam" id="3.30.1490.10:FF:000001">
    <property type="entry name" value="30S ribosomal protein S8"/>
    <property type="match status" value="1"/>
</dbReference>
<evidence type="ECO:0000313" key="10">
    <source>
        <dbReference type="EMBL" id="QDT16044.1"/>
    </source>
</evidence>
<accession>A0A517P9K5</accession>
<evidence type="ECO:0000256" key="5">
    <source>
        <dbReference type="ARBA" id="ARBA00023274"/>
    </source>
</evidence>
<dbReference type="SUPFAM" id="SSF56047">
    <property type="entry name" value="Ribosomal protein S8"/>
    <property type="match status" value="1"/>
</dbReference>
<dbReference type="Gene3D" id="3.30.1490.10">
    <property type="match status" value="1"/>
</dbReference>
<comment type="function">
    <text evidence="8">One of the primary rRNA binding proteins, it binds directly to 16S rRNA central domain where it helps coordinate assembly of the platform of the 30S subunit.</text>
</comment>
<evidence type="ECO:0000256" key="4">
    <source>
        <dbReference type="ARBA" id="ARBA00022980"/>
    </source>
</evidence>